<dbReference type="Proteomes" id="UP000292423">
    <property type="component" value="Unassembled WGS sequence"/>
</dbReference>
<gene>
    <name evidence="1" type="ORF">EV700_0523</name>
</gene>
<keyword evidence="2" id="KW-1185">Reference proteome</keyword>
<accession>A0A4Q7ZAH3</accession>
<name>A0A4Q7ZAH3_9GAMM</name>
<protein>
    <submittedName>
        <fullName evidence="1">Cation diffusion facilitator CzcD-associated flavoprotein CzcO</fullName>
    </submittedName>
</protein>
<dbReference type="Gene3D" id="3.50.50.60">
    <property type="entry name" value="FAD/NAD(P)-binding domain"/>
    <property type="match status" value="3"/>
</dbReference>
<dbReference type="PANTHER" id="PTHR42877">
    <property type="entry name" value="L-ORNITHINE N(5)-MONOOXYGENASE-RELATED"/>
    <property type="match status" value="1"/>
</dbReference>
<reference evidence="1 2" key="1">
    <citation type="submission" date="2019-02" db="EMBL/GenBank/DDBJ databases">
        <title>Genomic Encyclopedia of Type Strains, Phase IV (KMG-IV): sequencing the most valuable type-strain genomes for metagenomic binning, comparative biology and taxonomic classification.</title>
        <authorList>
            <person name="Goeker M."/>
        </authorList>
    </citation>
    <scope>NUCLEOTIDE SEQUENCE [LARGE SCALE GENOMIC DNA]</scope>
    <source>
        <strain evidence="1 2">DSM 105135</strain>
    </source>
</reference>
<dbReference type="InterPro" id="IPR051209">
    <property type="entry name" value="FAD-bind_Monooxygenase_sf"/>
</dbReference>
<evidence type="ECO:0000313" key="1">
    <source>
        <dbReference type="EMBL" id="RZU47560.1"/>
    </source>
</evidence>
<dbReference type="PANTHER" id="PTHR42877:SF4">
    <property type="entry name" value="FAD_NAD(P)-BINDING DOMAIN-CONTAINING PROTEIN-RELATED"/>
    <property type="match status" value="1"/>
</dbReference>
<dbReference type="AlphaFoldDB" id="A0A4Q7ZAH3"/>
<dbReference type="OrthoDB" id="312624at2"/>
<dbReference type="RefSeq" id="WP_130410790.1">
    <property type="nucleotide sequence ID" value="NZ_SHKX01000010.1"/>
</dbReference>
<proteinExistence type="predicted"/>
<dbReference type="SUPFAM" id="SSF51905">
    <property type="entry name" value="FAD/NAD(P)-binding domain"/>
    <property type="match status" value="1"/>
</dbReference>
<dbReference type="PRINTS" id="PR00469">
    <property type="entry name" value="PNDRDTASEII"/>
</dbReference>
<dbReference type="Pfam" id="PF13738">
    <property type="entry name" value="Pyr_redox_3"/>
    <property type="match status" value="1"/>
</dbReference>
<organism evidence="1 2">
    <name type="scientific">Fluviicoccus keumensis</name>
    <dbReference type="NCBI Taxonomy" id="1435465"/>
    <lineage>
        <taxon>Bacteria</taxon>
        <taxon>Pseudomonadati</taxon>
        <taxon>Pseudomonadota</taxon>
        <taxon>Gammaproteobacteria</taxon>
        <taxon>Moraxellales</taxon>
        <taxon>Moraxellaceae</taxon>
        <taxon>Fluviicoccus</taxon>
    </lineage>
</organism>
<comment type="caution">
    <text evidence="1">The sequence shown here is derived from an EMBL/GenBank/DDBJ whole genome shotgun (WGS) entry which is preliminary data.</text>
</comment>
<dbReference type="InterPro" id="IPR036188">
    <property type="entry name" value="FAD/NAD-bd_sf"/>
</dbReference>
<evidence type="ECO:0000313" key="2">
    <source>
        <dbReference type="Proteomes" id="UP000292423"/>
    </source>
</evidence>
<sequence>MIQTGIAIIGSGFGGVGMAIRLQRAGFHDFVILEKEGDVGGCWRDNTYPGAACDVPSHLYSYSFEPKFDWSRKFAPQREIHAYIRHCADKYGIRPKIRFQTEVSGARFDEARARWIVETSSGETVEARILISACGQLNRPAYPRLKGLESFKGDTFHSARWNHEVKLKGKRVAVIGTGASAIQFVPELVKEVGALTLFQRSAPYVIPKPDRGYTRAEQAVYARLPRLQELSRTGLYWQHEARAFAFGPLKKLMKVFEYDFHRHLNASVSDPALRKKLTPDYPLGCKRILISNEYYEALAKPHVEVVNDGIDAVTETGIRTRDGREHPADAIIFGTGFQATDFLAPMKITGRGGQDLNQAWKDGAEAYLGISVHGFPNLFILYGPNTNLGHNSILFMLESQFDYIEQCLKAMQARQLATMDVKAAVQGKYNRWVQDQIKRTVWEDGCTSWYKNEAGKNTNNWPGFTLVYKQRTHALRLGDYELVGEGQVTRAA</sequence>
<dbReference type="EMBL" id="SHKX01000010">
    <property type="protein sequence ID" value="RZU47560.1"/>
    <property type="molecule type" value="Genomic_DNA"/>
</dbReference>